<sequence>MPSSKLQGTLSSLQDVPSGFGSKVLAPRNPKLSRHEEAAMTLTPSAFLQKMSLNTRQRLDNMREMHPPKIIQLLDMSETTHQKFSTVDMDQALFQPFPSEIVFQNYVPCETYEVPLVLRNNDKVPRLVKVVQENSPYFSIISPSDVCNKVAPGMASTFRIQFTPEETKDYFHQVICITEREKFVVPIQAIGARAILDFPDDLSFQMCPVKYNSQKTLLVRNLGNRQACFQLLTQRPFSVEPVSGTLDIGDSMQVTVEFQPLEVGDHRQDLLIHYDTGEDICVGLYGTATDTNVRLDKNALTVEKTFLSLTSQKTVTIHNRSDIITHFQWKKFATPQEEEAQRQRFCSDLKLEEEEETDDFLEECIVDPSLRERFSLLSRTFYNRRKMAETDTMLFSDNVFCVEPVEGDVWPNSSVQVTVLFKPQAAMIYQHTVYCDITGREARLPLRIQGEGLGPKLAFSFDQLDIGKVFVGSSHSYEVVLTNHGAIDGIFSFSPPTSAVASYFTFTPSEGIILPDGHQAIHISLCCSILGEFTEEFHFSVDGAPEDITLTIRGCIIGPTFHFSVPGLHFGDVSLGFPSTLTCSLNNTSLVPMTFSLRVPGDSRGEPSVTCHSFVAEEKTIPWKIQHKGGPRPQEFSISPSRGTIRSLGLLDIEVTFCSNQVKKYELALVVDVEGIGEEVLALPITARCVVPPLFVDNLAMKFGRCFLQYPYEKSVTITNPSHLPGCYGVVPQDSASSSGVSFYSPSPRGIIQPHSSVDVPIVVRAQQTGQINTKAQIAVFGPSEAPLEVLLLCIGEGPVVYVQPSELDFGNIPVLTDVPRTLSLSNQSLIPAPFQVTMIRKHSLWHVEPSCGEVPAQGEIHLTLVAHLDDTVAFKDTVQLMITNSNTFLIPVHAIGTGTTIVTDRTFSPVLNLGAHFSAGPCRYHFTMTNCGRRTHQIYWTTEGFPHFRKRQQLPSLKPADLQSECPEPIFRLHPSRMELHPGQSVDVVLEGTSDIPKMVKERLLGQAIIGKQSGKQKIMTVDVICEFIAPLLDLSTKKLHFYVEKQPEDELIKKYESVTLKNISSLPLTIFVSVSPPFSISCSDTHHYDIQIPLHLQSGEEKDLIIRFDPTYIMDLQSRVVEDVLSIRFAEHPHTDSVSLQAEVHFPNLYFPANQIHFGCILNDTEITRELEVTNCSPLPVQYRWSFMTENWESQIRPNVQHDQHVPGITNTANGHHSPDDPLGSRLEKFLLDEANEETFTKDRVLTGVEEIFDILPQFGTLQPGESQVIIFTFYGHSDIHAQTRALCEVYGGPVYEVSLDGEASLVRYTLSTREIDCGVQMFDQVVEVEIVLRNTGRVTFPFTVLTQSPESLHPLPGEPFVEPLSGNIPAGGEEILKISYLPGVPESFQKVIQLQVAHLEPEIITLRGEGVFPRICLDLPWNINEYLLDFGFVILGEVRSHIIKISNTGHFPVSFQADRRGLPGSGFSVELDRVSNLPRWHTETFQVKFDPQSVGADLGPRDVVLPIQVCGGPRFLVRLRASVTMPSLCVSDERVDFSAVQCGQCQIRCIQLHNQLPVPCEWTAVSQETETKADKHVPMHLRKILRHKYKPKAPIFEVLPSHDLLLPGQKKNIEIKFHPQEEKLYSQRLVLQVAQSSQRVLLLVQGHGLEPRLEFTPSVLQLGPILPLSPGDDMEVVVRNPCVFPIEFYSLEMDKQYLEEEKILRMLKGYDAHNTLLLPPRLPGEKLPDEILEFYEERRRQDEEQQTEHGTDGGLDFGVVKVMDEAKHSLSLKNKGKYEIGFSFSLEASGPGMPDLNTIFSILPQKGTLSPNDRATQVQIIFQSKKEVQITDKPVLKCQVIEPNLSEGGETIASIPIRLSATSTFSKYHLTPSSDINFGAMVVGTRKIHSFTLENCGLLEFRYSISKMIGEVMIQPAKKGLAHGMKRSRSREGSGSSRSVALSKTKRSDSQLRETSIAGQARFALGMFTVSPGIGSIPPGGQQVISVECLADQLGKSEEFLAIDISDRNPDDHPNGIPFRLVTEGCVPGFVTDDIGSIFEEHRITGDARVLQCLPPLQSGGIYLKDENRFLFWNVIVGQTSCARFKIINSGKVACDVTLSVKPASSKSTSRISDIFEIKPSRMTVPSHSHGFVSVSFTPQSMQMYQCVFEAAVEGMPSALSKSQNLTFDICGEGNLPRVTILRPVLRNKHGNPVLLFQRLLIGQSQQLPLILKNEGSIPAQVIIDLPECGKVFNLKPKPNTHCIYAAWGEKEETVRRPHTASLILYPGDVAEFDVVFRPTKTLRCESALQLSVLDNQYEKTSVQLVGEGYLEDLTLDNIHSPGGPFTPTGQLDDDVVEATRREHIVFGDCHVGQQYQVTFTMTNRSLTDTMRFEWPQEAPLNFSPQVGHIHAGCTKDVTLTMKSDVAVTLNKSPVRCRAWRISFPLPVDQVPDWDDRMRTVKWVDSGKGVQQPTKKKVIETDPEPAHTPLHDTSCQVELLVSAAVDYAQYKANCEDIHFRETLLYQTRVYKFLLQNPGSVQLEFSWEVQMEGRSRTTDKEPPGSARSSSAHSRPSSALESVMSVLSMGLESSPISVQPNVGTIPGGQSQEFLIKFSPVDIGQFEGHLICSIPNLTPGQPEPHLLVRGRSLLPYCHFQLEDSDYITSGRRNPELCGPRGAPSGTTLDPNTRVVEFTSLGVRTKNVRSFIIVNPTNSPYSFLWTCEDPLNRQYPPAFHCLNERGLIQPQKKVEIENGPELTCHIRGEAVRPGIHFSFTEYNFGHCFIYHEGMKPVRKSLFITNKDNRDVSIDCLYSATDHMVVEFSSDVLPPGGEMEVPIIFYPRAAIMYQETVVFQMNGHFRQNLRLQGHGIKMKVEVTDSKYKVTKFGAVAIGQTVKKNVTIVNRSAAPVTCNLNVTTSVPALQDPKVLSLSPSSLVTLPAHGGLCKLELQFSPRSRIAPFTEEVVMESDGAVRPLLVVRGSCQGLELSLDQEFVTFGAVVLQSQATRRIILSNSGDLGARFHWDIKKFQPDFSISPVSGYITAGSEVTFNVTFHPRNLSPDIRYENLPCLIEGKDTITLTLSGSCVELQSTKEVVNFQCQVRSKQTQTIFLTNKTNETWNLHPVIDGEHWSGPKVLVVEGHQQNKAYEVTYHPLVMSSEGKKHQGSIFFPLADGRGLMFLLQGIAEPPKSSGTIVREIPCKRSHTELLTVNNWLLKAQRVTLMRRALVVSQVTSMCRALVVSQGTLMFEYQPLKSGESSGRLTLQSADLGLFQYDLLLRATPAVSEKPLYFRTMLGSSQTLSAKFINYTRQKTEYSCKVDNADFHVEKMVMAAPGSQGGSEVSVEVTFEPIQLGESRAVLVISSPLGGDYTIPLYGSALAPKPQGPIQIRSGSTISIPFKNVFLQPTTFSFQTDPQTFTVKQSEAIRPKKTHYIAVSYEAPPGGSKAPVAGRLVVSCPRATGTAQGICWVYYLRGVASEK</sequence>
<dbReference type="Proteomes" id="UP001181693">
    <property type="component" value="Unassembled WGS sequence"/>
</dbReference>
<dbReference type="PANTHER" id="PTHR23053:SF0">
    <property type="entry name" value="HYDROCEPHALUS-INDUCING PROTEIN HOMOLOG"/>
    <property type="match status" value="1"/>
</dbReference>
<feature type="domain" description="HYDIN/VesB/CFA65-like Ig-like" evidence="7">
    <location>
        <begin position="194"/>
        <end position="286"/>
    </location>
</feature>
<dbReference type="PANTHER" id="PTHR23053">
    <property type="entry name" value="DLEC1 DELETED IN LUNG AND ESOPHAGEAL CANCER 1"/>
    <property type="match status" value="1"/>
</dbReference>
<dbReference type="Pfam" id="PF24507">
    <property type="entry name" value="Ig_CFAP65_4th"/>
    <property type="match status" value="1"/>
</dbReference>
<gene>
    <name evidence="10" type="ORF">GDO54_002244</name>
</gene>
<feature type="domain" description="HYDIN/VesB/CFA65-like Ig-like" evidence="7">
    <location>
        <begin position="455"/>
        <end position="555"/>
    </location>
</feature>
<dbReference type="Gene3D" id="2.60.40.10">
    <property type="entry name" value="Immunoglobulins"/>
    <property type="match status" value="21"/>
</dbReference>
<comment type="caution">
    <text evidence="10">The sequence shown here is derived from an EMBL/GenBank/DDBJ whole genome shotgun (WGS) entry which is preliminary data.</text>
</comment>
<evidence type="ECO:0000256" key="5">
    <source>
        <dbReference type="ARBA" id="ARBA00023273"/>
    </source>
</evidence>
<evidence type="ECO:0000259" key="7">
    <source>
        <dbReference type="Pfam" id="PF22544"/>
    </source>
</evidence>
<keyword evidence="4" id="KW-0969">Cilium</keyword>
<dbReference type="InterPro" id="IPR013783">
    <property type="entry name" value="Ig-like_fold"/>
</dbReference>
<keyword evidence="3" id="KW-0963">Cytoplasm</keyword>
<feature type="region of interest" description="Disordered" evidence="6">
    <location>
        <begin position="1923"/>
        <end position="1956"/>
    </location>
</feature>
<feature type="region of interest" description="Disordered" evidence="6">
    <location>
        <begin position="2535"/>
        <end position="2559"/>
    </location>
</feature>
<name>A0AAV2ZXK4_PYXAD</name>
<comment type="subcellular location">
    <subcellularLocation>
        <location evidence="1">Cell projection</location>
        <location evidence="1">Cilium</location>
    </subcellularLocation>
    <subcellularLocation>
        <location evidence="2">Cytoplasm</location>
    </subcellularLocation>
</comment>
<dbReference type="GO" id="GO:0003341">
    <property type="term" value="P:cilium movement"/>
    <property type="evidence" value="ECO:0007669"/>
    <property type="project" value="TreeGrafter"/>
</dbReference>
<accession>A0AAV2ZXK4</accession>
<evidence type="ECO:0008006" key="12">
    <source>
        <dbReference type="Google" id="ProtNLM"/>
    </source>
</evidence>
<protein>
    <recommendedName>
        <fullName evidence="12">Hydrocephalus-inducing protein homolog</fullName>
    </recommendedName>
</protein>
<dbReference type="GO" id="GO:1904158">
    <property type="term" value="P:axonemal central apparatus assembly"/>
    <property type="evidence" value="ECO:0007669"/>
    <property type="project" value="TreeGrafter"/>
</dbReference>
<evidence type="ECO:0000259" key="8">
    <source>
        <dbReference type="Pfam" id="PF23277"/>
    </source>
</evidence>
<evidence type="ECO:0000313" key="11">
    <source>
        <dbReference type="Proteomes" id="UP001181693"/>
    </source>
</evidence>
<evidence type="ECO:0000256" key="3">
    <source>
        <dbReference type="ARBA" id="ARBA00022490"/>
    </source>
</evidence>
<dbReference type="Pfam" id="PF22544">
    <property type="entry name" value="HYDIN_VesB_CFA65-like_Ig"/>
    <property type="match status" value="4"/>
</dbReference>
<dbReference type="InterPro" id="IPR058536">
    <property type="entry name" value="Ig_CFAP65_4th"/>
</dbReference>
<evidence type="ECO:0000259" key="9">
    <source>
        <dbReference type="Pfam" id="PF24507"/>
    </source>
</evidence>
<dbReference type="InterPro" id="IPR053879">
    <property type="entry name" value="HYDIN_VesB_CFA65-like_Ig"/>
</dbReference>
<feature type="compositionally biased region" description="Basic and acidic residues" evidence="6">
    <location>
        <begin position="2535"/>
        <end position="2544"/>
    </location>
</feature>
<evidence type="ECO:0000256" key="2">
    <source>
        <dbReference type="ARBA" id="ARBA00004496"/>
    </source>
</evidence>
<proteinExistence type="predicted"/>
<feature type="compositionally biased region" description="Low complexity" evidence="6">
    <location>
        <begin position="2545"/>
        <end position="2559"/>
    </location>
</feature>
<keyword evidence="5" id="KW-0966">Cell projection</keyword>
<dbReference type="NCBIfam" id="NF012200">
    <property type="entry name" value="choice_anch_D"/>
    <property type="match status" value="1"/>
</dbReference>
<evidence type="ECO:0000256" key="1">
    <source>
        <dbReference type="ARBA" id="ARBA00004138"/>
    </source>
</evidence>
<evidence type="ECO:0000256" key="6">
    <source>
        <dbReference type="SAM" id="MobiDB-lite"/>
    </source>
</evidence>
<dbReference type="GO" id="GO:0005930">
    <property type="term" value="C:axoneme"/>
    <property type="evidence" value="ECO:0007669"/>
    <property type="project" value="TreeGrafter"/>
</dbReference>
<evidence type="ECO:0000313" key="10">
    <source>
        <dbReference type="EMBL" id="DBA16701.1"/>
    </source>
</evidence>
<feature type="domain" description="CFAP65 fourth Ig-like" evidence="9">
    <location>
        <begin position="2978"/>
        <end position="3070"/>
    </location>
</feature>
<feature type="domain" description="HYDIN/VesB/CFA65-like Ig-like" evidence="7">
    <location>
        <begin position="1758"/>
        <end position="1839"/>
    </location>
</feature>
<dbReference type="InterPro" id="IPR033305">
    <property type="entry name" value="Hydin-like"/>
</dbReference>
<dbReference type="Pfam" id="PF23277">
    <property type="entry name" value="Ig_Dlec1_1"/>
    <property type="match status" value="1"/>
</dbReference>
<keyword evidence="11" id="KW-1185">Reference proteome</keyword>
<reference evidence="10" key="1">
    <citation type="thesis" date="2020" institute="ProQuest LLC" country="789 East Eisenhower Parkway, Ann Arbor, MI, USA">
        <title>Comparative Genomics and Chromosome Evolution.</title>
        <authorList>
            <person name="Mudd A.B."/>
        </authorList>
    </citation>
    <scope>NUCLEOTIDE SEQUENCE</scope>
    <source>
        <strain evidence="10">1538</strain>
        <tissue evidence="10">Blood</tissue>
    </source>
</reference>
<dbReference type="EMBL" id="DYDO01000010">
    <property type="protein sequence ID" value="DBA16701.1"/>
    <property type="molecule type" value="Genomic_DNA"/>
</dbReference>
<dbReference type="InterPro" id="IPR059041">
    <property type="entry name" value="Ig_DLEC1_1"/>
</dbReference>
<feature type="compositionally biased region" description="Basic residues" evidence="6">
    <location>
        <begin position="1923"/>
        <end position="1932"/>
    </location>
</feature>
<organism evidence="10 11">
    <name type="scientific">Pyxicephalus adspersus</name>
    <name type="common">African bullfrog</name>
    <dbReference type="NCBI Taxonomy" id="30357"/>
    <lineage>
        <taxon>Eukaryota</taxon>
        <taxon>Metazoa</taxon>
        <taxon>Chordata</taxon>
        <taxon>Craniata</taxon>
        <taxon>Vertebrata</taxon>
        <taxon>Euteleostomi</taxon>
        <taxon>Amphibia</taxon>
        <taxon>Batrachia</taxon>
        <taxon>Anura</taxon>
        <taxon>Neobatrachia</taxon>
        <taxon>Ranoidea</taxon>
        <taxon>Pyxicephalidae</taxon>
        <taxon>Pyxicephalinae</taxon>
        <taxon>Pyxicephalus</taxon>
    </lineage>
</organism>
<feature type="domain" description="Deleted in lung and esophageal cancer protein 1 Ig-like" evidence="8">
    <location>
        <begin position="94"/>
        <end position="180"/>
    </location>
</feature>
<evidence type="ECO:0000256" key="4">
    <source>
        <dbReference type="ARBA" id="ARBA00023069"/>
    </source>
</evidence>
<feature type="domain" description="HYDIN/VesB/CFA65-like Ig-like" evidence="7">
    <location>
        <begin position="2752"/>
        <end position="2851"/>
    </location>
</feature>